<feature type="domain" description="ABC transporter" evidence="3">
    <location>
        <begin position="4"/>
        <end position="239"/>
    </location>
</feature>
<evidence type="ECO:0000313" key="5">
    <source>
        <dbReference type="Proteomes" id="UP000824211"/>
    </source>
</evidence>
<dbReference type="PANTHER" id="PTHR42794">
    <property type="entry name" value="HEMIN IMPORT ATP-BINDING PROTEIN HMUV"/>
    <property type="match status" value="1"/>
</dbReference>
<dbReference type="EMBL" id="DWXX01000003">
    <property type="protein sequence ID" value="HJB58083.1"/>
    <property type="molecule type" value="Genomic_DNA"/>
</dbReference>
<dbReference type="AlphaFoldDB" id="A0A9D2MEE1"/>
<comment type="caution">
    <text evidence="4">The sequence shown here is derived from an EMBL/GenBank/DDBJ whole genome shotgun (WGS) entry which is preliminary data.</text>
</comment>
<evidence type="ECO:0000256" key="2">
    <source>
        <dbReference type="ARBA" id="ARBA00022840"/>
    </source>
</evidence>
<evidence type="ECO:0000256" key="1">
    <source>
        <dbReference type="ARBA" id="ARBA00022741"/>
    </source>
</evidence>
<keyword evidence="2 4" id="KW-0067">ATP-binding</keyword>
<dbReference type="InterPro" id="IPR003593">
    <property type="entry name" value="AAA+_ATPase"/>
</dbReference>
<protein>
    <submittedName>
        <fullName evidence="4">ABC transporter ATP-binding protein</fullName>
    </submittedName>
</protein>
<dbReference type="GO" id="GO:0016887">
    <property type="term" value="F:ATP hydrolysis activity"/>
    <property type="evidence" value="ECO:0007669"/>
    <property type="project" value="InterPro"/>
</dbReference>
<dbReference type="Proteomes" id="UP000824211">
    <property type="component" value="Unassembled WGS sequence"/>
</dbReference>
<accession>A0A9D2MEE1</accession>
<dbReference type="InterPro" id="IPR003439">
    <property type="entry name" value="ABC_transporter-like_ATP-bd"/>
</dbReference>
<name>A0A9D2MEE1_9FIRM</name>
<dbReference type="SMART" id="SM00382">
    <property type="entry name" value="AAA"/>
    <property type="match status" value="1"/>
</dbReference>
<dbReference type="PROSITE" id="PS50893">
    <property type="entry name" value="ABC_TRANSPORTER_2"/>
    <property type="match status" value="1"/>
</dbReference>
<dbReference type="InterPro" id="IPR027417">
    <property type="entry name" value="P-loop_NTPase"/>
</dbReference>
<dbReference type="Gene3D" id="3.40.50.300">
    <property type="entry name" value="P-loop containing nucleotide triphosphate hydrolases"/>
    <property type="match status" value="1"/>
</dbReference>
<dbReference type="SUPFAM" id="SSF52540">
    <property type="entry name" value="P-loop containing nucleoside triphosphate hydrolases"/>
    <property type="match status" value="1"/>
</dbReference>
<dbReference type="Pfam" id="PF00005">
    <property type="entry name" value="ABC_tran"/>
    <property type="match status" value="1"/>
</dbReference>
<reference evidence="4" key="2">
    <citation type="submission" date="2021-04" db="EMBL/GenBank/DDBJ databases">
        <authorList>
            <person name="Gilroy R."/>
        </authorList>
    </citation>
    <scope>NUCLEOTIDE SEQUENCE</scope>
    <source>
        <strain evidence="4">ChiHjej9B8-13557</strain>
    </source>
</reference>
<keyword evidence="1" id="KW-0547">Nucleotide-binding</keyword>
<proteinExistence type="predicted"/>
<gene>
    <name evidence="4" type="ORF">H9771_00205</name>
</gene>
<organism evidence="4 5">
    <name type="scientific">Candidatus Faecalibacterium faecipullorum</name>
    <dbReference type="NCBI Taxonomy" id="2838578"/>
    <lineage>
        <taxon>Bacteria</taxon>
        <taxon>Bacillati</taxon>
        <taxon>Bacillota</taxon>
        <taxon>Clostridia</taxon>
        <taxon>Eubacteriales</taxon>
        <taxon>Oscillospiraceae</taxon>
        <taxon>Faecalibacterium</taxon>
    </lineage>
</organism>
<sequence>MSLLEVRGLTAGYGGRQVVQNASFAAEAGELTGLLGANGSGKTTLLKAVCGILPHAGSCFVAGQRLEGLGPRQLARVCGYIPQRSGIGVDLTAREVVLMGSNPRLGLLERPSAAMRAEADRALAAAGLAGREEENYQTFSEGEKQLCILARALAGGGRLLLLDEPESALDFRRRYRALALLADWAAQGGRGALIALHDPGLALNCCARLLILEGGGVRRVLRPAADPLEEMEAALGAVYGPVSLHRVAGRDGRPRLVMLKETDGEEDGPCGL</sequence>
<evidence type="ECO:0000313" key="4">
    <source>
        <dbReference type="EMBL" id="HJB58083.1"/>
    </source>
</evidence>
<dbReference type="GO" id="GO:0005524">
    <property type="term" value="F:ATP binding"/>
    <property type="evidence" value="ECO:0007669"/>
    <property type="project" value="UniProtKB-KW"/>
</dbReference>
<dbReference type="PANTHER" id="PTHR42794:SF2">
    <property type="entry name" value="ABC TRANSPORTER ATP-BINDING PROTEIN"/>
    <property type="match status" value="1"/>
</dbReference>
<reference evidence="4" key="1">
    <citation type="journal article" date="2021" name="PeerJ">
        <title>Extensive microbial diversity within the chicken gut microbiome revealed by metagenomics and culture.</title>
        <authorList>
            <person name="Gilroy R."/>
            <person name="Ravi A."/>
            <person name="Getino M."/>
            <person name="Pursley I."/>
            <person name="Horton D.L."/>
            <person name="Alikhan N.F."/>
            <person name="Baker D."/>
            <person name="Gharbi K."/>
            <person name="Hall N."/>
            <person name="Watson M."/>
            <person name="Adriaenssens E.M."/>
            <person name="Foster-Nyarko E."/>
            <person name="Jarju S."/>
            <person name="Secka A."/>
            <person name="Antonio M."/>
            <person name="Oren A."/>
            <person name="Chaudhuri R.R."/>
            <person name="La Ragione R."/>
            <person name="Hildebrand F."/>
            <person name="Pallen M.J."/>
        </authorList>
    </citation>
    <scope>NUCLEOTIDE SEQUENCE</scope>
    <source>
        <strain evidence="4">ChiHjej9B8-13557</strain>
    </source>
</reference>
<evidence type="ECO:0000259" key="3">
    <source>
        <dbReference type="PROSITE" id="PS50893"/>
    </source>
</evidence>